<proteinExistence type="predicted"/>
<name>A0ABQ2LBM7_9BACL</name>
<dbReference type="EMBL" id="BMLN01000020">
    <property type="protein sequence ID" value="GGO09621.1"/>
    <property type="molecule type" value="Genomic_DNA"/>
</dbReference>
<feature type="compositionally biased region" description="Pro residues" evidence="2">
    <location>
        <begin position="1652"/>
        <end position="1679"/>
    </location>
</feature>
<protein>
    <recommendedName>
        <fullName evidence="4">SLH domain-containing protein</fullName>
    </recommendedName>
</protein>
<dbReference type="Pfam" id="PF16656">
    <property type="entry name" value="Pur_ac_phosph_N"/>
    <property type="match status" value="1"/>
</dbReference>
<reference evidence="6" key="1">
    <citation type="journal article" date="2019" name="Int. J. Syst. Evol. Microbiol.">
        <title>The Global Catalogue of Microorganisms (GCM) 10K type strain sequencing project: providing services to taxonomists for standard genome sequencing and annotation.</title>
        <authorList>
            <consortium name="The Broad Institute Genomics Platform"/>
            <consortium name="The Broad Institute Genome Sequencing Center for Infectious Disease"/>
            <person name="Wu L."/>
            <person name="Ma J."/>
        </authorList>
    </citation>
    <scope>NUCLEOTIDE SEQUENCE [LARGE SCALE GENOMIC DNA]</scope>
    <source>
        <strain evidence="6">CGMCC 1.6964</strain>
    </source>
</reference>
<feature type="domain" description="SLH" evidence="4">
    <location>
        <begin position="2016"/>
        <end position="2073"/>
    </location>
</feature>
<dbReference type="SUPFAM" id="SSF49363">
    <property type="entry name" value="Purple acid phosphatase, N-terminal domain"/>
    <property type="match status" value="1"/>
</dbReference>
<accession>A0ABQ2LBM7</accession>
<dbReference type="Gene3D" id="2.60.120.430">
    <property type="entry name" value="Galactose-binding lectin"/>
    <property type="match status" value="1"/>
</dbReference>
<gene>
    <name evidence="5" type="ORF">GCM10010969_40230</name>
</gene>
<dbReference type="Gene3D" id="2.60.40.1080">
    <property type="match status" value="3"/>
</dbReference>
<feature type="region of interest" description="Disordered" evidence="2">
    <location>
        <begin position="1651"/>
        <end position="1701"/>
    </location>
</feature>
<dbReference type="Pfam" id="PF09992">
    <property type="entry name" value="NAGPA"/>
    <property type="match status" value="1"/>
</dbReference>
<dbReference type="InterPro" id="IPR029052">
    <property type="entry name" value="Metallo-depent_PP-like"/>
</dbReference>
<evidence type="ECO:0000256" key="2">
    <source>
        <dbReference type="SAM" id="MobiDB-lite"/>
    </source>
</evidence>
<organism evidence="5 6">
    <name type="scientific">Saccharibacillus kuerlensis</name>
    <dbReference type="NCBI Taxonomy" id="459527"/>
    <lineage>
        <taxon>Bacteria</taxon>
        <taxon>Bacillati</taxon>
        <taxon>Bacillota</taxon>
        <taxon>Bacilli</taxon>
        <taxon>Bacillales</taxon>
        <taxon>Paenibacillaceae</taxon>
        <taxon>Saccharibacillus</taxon>
    </lineage>
</organism>
<evidence type="ECO:0000313" key="6">
    <source>
        <dbReference type="Proteomes" id="UP000606653"/>
    </source>
</evidence>
<keyword evidence="1 3" id="KW-0732">Signal</keyword>
<keyword evidence="6" id="KW-1185">Reference proteome</keyword>
<dbReference type="Pfam" id="PF00149">
    <property type="entry name" value="Metallophos"/>
    <property type="match status" value="1"/>
</dbReference>
<dbReference type="PANTHER" id="PTHR22953">
    <property type="entry name" value="ACID PHOSPHATASE RELATED"/>
    <property type="match status" value="1"/>
</dbReference>
<dbReference type="Gene3D" id="2.60.40.680">
    <property type="match status" value="1"/>
</dbReference>
<dbReference type="Gene3D" id="2.60.40.380">
    <property type="entry name" value="Purple acid phosphatase-like, N-terminal"/>
    <property type="match status" value="1"/>
</dbReference>
<dbReference type="PANTHER" id="PTHR22953:SF153">
    <property type="entry name" value="PURPLE ACID PHOSPHATASE"/>
    <property type="match status" value="1"/>
</dbReference>
<sequence length="2073" mass="221084">MKRKWWAIRLLLAVALLASVVQPGLTASAALAELPTLQYGRAVDVRETELAPGATYTWTHLQDARGAQKIHSVEFNPTEEGLALTAGTKAGKVYGMKGVTEMAAYADAPGSRVIAGINGDFYDISGSGTGVPNGLFINEGRILNSGSGYAFGLTEDGKALYGTPQLTKKLTIGGGTIDLNAVNRYRGENQIVLYTTDYYTSTKSGSGGDEFILEVLEGEASSGSAMKLKVAEVRSGMGDSPLVEGTAVLSVSGTAKEWTKDLKVGDELTAGFSLAGEWDQAVLVIGGQGPLVKDGVVQSGVGPQGVHPRTAVGTKADGSLILLEVDGRAPGFSEGVETSELGQILKDMGAVNAINLDGGGSSTFAARMPGTSSVKMMNRGSDGYERKTGNGLLLINTAPELSAASSLVVQPDGERILQGSSYDFEAAAIDANGHPAALEGTPVWRTADEIGKIDTNGLFTAAANTSGKGTIQVEAGRIDGTAEIEVVHELTQLVFPDSVKTYAAGETAVLSVTAMRDGQVIQADNDSFVWTTEGDIGTVDNNGIFTAGERSDAKGRIIASYENDANGQKIEASFDVSVGIPPVMLEDFESGLGKYQAASSVANSVSIVEETDPDYVRGGSRSLKLEYDFIGKTGTSGAYLQATSTENRIQIPGYPVKIGMWVYGDGQGHWLRGQLRDSNNAAIPVNFTEQTLGVNWTGWKYVEVDVPQGKAVPLSMDMPVRYMQTNNAKKTAGAIYIDNIRALYGPIEEDRTPPIIKDLFPSPDQMIETAVPELTVIAEDDGYDPVLNPGTTLIDPDSIRMYVDGQKVEHSLYPPKGRIVYTPATPLAEGRHTAKVAVRDLAGNQSIREWAFSVNLGSPYYMYDTPKQLETGGTYTVDVRAAKAEILQSGELSFRFDPASAQNLEVIAGEKVGETSMIRSQIDEANGIVSLQFENIDQSGLSDEDLLAQIRYTVRSDLIGPLTLEDAKSDKSEPLRIAYRSGSVVSSEGEGQTVEFVGPNLDSVVRSGLRLSWDPYAVGQGFESSFMIVHNADGTPAASAGLLLDGREVAGAQSDADGVLKTRLVSETAGSFTLQAVQDNRYSPVLRFTVAPHAGGLEPSNVNVTMGEDAASSRQFNWQTSPAISDTVIELAERSAFTGFDQPNIVRITGSSRLYTTNNDGSLNIHQAEVTGLKPDTEYVYRVGDGGDHVSPQAVFRTSPAASEKNVKFLFIGDSQAETPSGFSLWGDTLARGLEYMPDADMIVHAGDMVDKGFEQEQWNWWFEAAGDQLMNRTIVPIIGNHEVMGNNGAGDYLAQFNNPRNGADGAIGSSYSFDAGEAHFTVLDTEQGQQGYAAQAAWLEQDLAKSDKKWKIVFFHQGPYGSIYANERVQAQWVPIFDKYGVDLVMNGHDHIYMRSFPMKNGQIVQEEEGTRYVIGGSSGPKFYALTKRFWQEKMDDTNTQIYTGVEVSQDTIELRVRKLDGTEIDRLTIGKAPAEDVLKGIEVRGKTMLKPGQSDTTVTEAVYTSGRSLPVTEGVEYRSLNEEVASVGTDGEVSALSVGETVISASYQGFTDSYNLFVTDEEPQIIGIKLEGPDRLEVGSSGNTVVRAVYGDGTLLPIEGVVQFDSSSPDIAQIDETGHIYAQQSGETVISATYQDYLDTYMLNVYAASPPEPLPQPEPAPPQVDPSPIPSPSPVPAPGAAAPLANPNNGTGTVVPDVPADPNERIIGAEELTASSENGTVVVSVIGTPERILLPINSAALLGDGNLHIESSAFRAAIPSALLAQAASRLPDGDLDSALVLKVTEAGGETTLEAARSSAGAELQIVGRMFEWTLAAIDADGREYAVNDVFVEPLNVEMTAERDTEQELTGLYRIASNGSVEYIGGVWSGRELNAQLETNGTYAILVYDKTFGDLPDGHWAERAVKMLSARQLVTGTSSDTFEPGREITRAEFTAMLTRALKLEGAASSSFGDVSAGSWYAESVALAQQAGIVQGANGGQFEPDRFVSRSEMAAMLVRAYAYANGGMPETSTGSAAPFADLANAPAWQRDAAFQAAELGLMQGRGTGRFGAQSEGTRAESAQMLLNLLNVLP</sequence>
<dbReference type="SUPFAM" id="SSF49373">
    <property type="entry name" value="Invasin/intimin cell-adhesion fragments"/>
    <property type="match status" value="2"/>
</dbReference>
<dbReference type="Pfam" id="PF00395">
    <property type="entry name" value="SLH"/>
    <property type="match status" value="2"/>
</dbReference>
<feature type="chain" id="PRO_5047163813" description="SLH domain-containing protein" evidence="3">
    <location>
        <begin position="24"/>
        <end position="2073"/>
    </location>
</feature>
<evidence type="ECO:0000259" key="4">
    <source>
        <dbReference type="PROSITE" id="PS51272"/>
    </source>
</evidence>
<dbReference type="PROSITE" id="PS51272">
    <property type="entry name" value="SLH"/>
    <property type="match status" value="3"/>
</dbReference>
<dbReference type="InterPro" id="IPR008964">
    <property type="entry name" value="Invasin/intimin_cell_adhesion"/>
</dbReference>
<feature type="domain" description="SLH" evidence="4">
    <location>
        <begin position="1889"/>
        <end position="1952"/>
    </location>
</feature>
<evidence type="ECO:0000256" key="3">
    <source>
        <dbReference type="SAM" id="SignalP"/>
    </source>
</evidence>
<dbReference type="SMART" id="SM00635">
    <property type="entry name" value="BID_2"/>
    <property type="match status" value="2"/>
</dbReference>
<evidence type="ECO:0000313" key="5">
    <source>
        <dbReference type="EMBL" id="GGO09621.1"/>
    </source>
</evidence>
<evidence type="ECO:0000256" key="1">
    <source>
        <dbReference type="ARBA" id="ARBA00022729"/>
    </source>
</evidence>
<feature type="signal peptide" evidence="3">
    <location>
        <begin position="1"/>
        <end position="23"/>
    </location>
</feature>
<dbReference type="Gene3D" id="3.60.21.10">
    <property type="match status" value="1"/>
</dbReference>
<feature type="compositionally biased region" description="Low complexity" evidence="2">
    <location>
        <begin position="1680"/>
        <end position="1689"/>
    </location>
</feature>
<dbReference type="InterPro" id="IPR004843">
    <property type="entry name" value="Calcineurin-like_PHP"/>
</dbReference>
<dbReference type="InterPro" id="IPR003343">
    <property type="entry name" value="Big_2"/>
</dbReference>
<dbReference type="InterPro" id="IPR039331">
    <property type="entry name" value="PAPs-like"/>
</dbReference>
<dbReference type="InterPro" id="IPR015914">
    <property type="entry name" value="PAPs_N"/>
</dbReference>
<dbReference type="InterPro" id="IPR018711">
    <property type="entry name" value="NAGPA"/>
</dbReference>
<dbReference type="InterPro" id="IPR001119">
    <property type="entry name" value="SLH_dom"/>
</dbReference>
<dbReference type="RefSeq" id="WP_018978804.1">
    <property type="nucleotide sequence ID" value="NZ_BMLN01000020.1"/>
</dbReference>
<comment type="caution">
    <text evidence="5">The sequence shown here is derived from an EMBL/GenBank/DDBJ whole genome shotgun (WGS) entry which is preliminary data.</text>
</comment>
<dbReference type="SUPFAM" id="SSF56300">
    <property type="entry name" value="Metallo-dependent phosphatases"/>
    <property type="match status" value="1"/>
</dbReference>
<dbReference type="Proteomes" id="UP000606653">
    <property type="component" value="Unassembled WGS sequence"/>
</dbReference>
<feature type="domain" description="SLH" evidence="4">
    <location>
        <begin position="1953"/>
        <end position="2011"/>
    </location>
</feature>
<dbReference type="InterPro" id="IPR008963">
    <property type="entry name" value="Purple_acid_Pase-like_N"/>
</dbReference>